<dbReference type="OrthoDB" id="6086999at2"/>
<organism evidence="1 2">
    <name type="scientific">Pararhodobacter aggregans</name>
    <dbReference type="NCBI Taxonomy" id="404875"/>
    <lineage>
        <taxon>Bacteria</taxon>
        <taxon>Pseudomonadati</taxon>
        <taxon>Pseudomonadota</taxon>
        <taxon>Alphaproteobacteria</taxon>
        <taxon>Rhodobacterales</taxon>
        <taxon>Paracoccaceae</taxon>
        <taxon>Pararhodobacter</taxon>
    </lineage>
</organism>
<protein>
    <submittedName>
        <fullName evidence="1">Uncharacterized protein</fullName>
    </submittedName>
</protein>
<evidence type="ECO:0000313" key="1">
    <source>
        <dbReference type="EMBL" id="PVE45016.1"/>
    </source>
</evidence>
<evidence type="ECO:0000313" key="2">
    <source>
        <dbReference type="Proteomes" id="UP000244810"/>
    </source>
</evidence>
<dbReference type="AlphaFoldDB" id="A0A2T7UK30"/>
<name>A0A2T7UK30_9RHOB</name>
<comment type="caution">
    <text evidence="1">The sequence shown here is derived from an EMBL/GenBank/DDBJ whole genome shotgun (WGS) entry which is preliminary data.</text>
</comment>
<proteinExistence type="predicted"/>
<dbReference type="EMBL" id="QDDR01000019">
    <property type="protein sequence ID" value="PVE45016.1"/>
    <property type="molecule type" value="Genomic_DNA"/>
</dbReference>
<accession>A0A2T7UK30</accession>
<dbReference type="Proteomes" id="UP000244810">
    <property type="component" value="Unassembled WGS sequence"/>
</dbReference>
<dbReference type="RefSeq" id="WP_107754984.1">
    <property type="nucleotide sequence ID" value="NZ_QBKF01000019.1"/>
</dbReference>
<gene>
    <name evidence="1" type="ORF">DDE23_23695</name>
</gene>
<sequence length="150" mass="15666">MTRMLTRTTSTRQAFPRRSVPRRSGAIDWVIPAVALVGLGLAAMAAMGAGGGQAAPDGLGLVQAAIVPVSGPAEPGSPHVAQRLDTASGAIDRCDAVTGRCRALPVEDTAYRMSDGSEWVARTAYDDRGQVEYTLWYDARGQLVGAPLGL</sequence>
<keyword evidence="2" id="KW-1185">Reference proteome</keyword>
<reference evidence="1 2" key="1">
    <citation type="journal article" date="2011" name="Syst. Appl. Microbiol.">
        <title>Defluviimonas denitrificans gen. nov., sp. nov., and Pararhodobacter aggregans gen. nov., sp. nov., non-phototrophic Rhodobacteraceae from the biofilter of a marine aquaculture.</title>
        <authorList>
            <person name="Foesel B.U."/>
            <person name="Drake H.L."/>
            <person name="Schramm A."/>
        </authorList>
    </citation>
    <scope>NUCLEOTIDE SEQUENCE [LARGE SCALE GENOMIC DNA]</scope>
    <source>
        <strain evidence="1 2">D1-19</strain>
    </source>
</reference>